<keyword evidence="2" id="KW-1185">Reference proteome</keyword>
<protein>
    <submittedName>
        <fullName evidence="1">Uncharacterized protein</fullName>
    </submittedName>
</protein>
<evidence type="ECO:0000313" key="1">
    <source>
        <dbReference type="EMBL" id="KAI3366138.1"/>
    </source>
</evidence>
<evidence type="ECO:0000313" key="2">
    <source>
        <dbReference type="Proteomes" id="UP000831701"/>
    </source>
</evidence>
<dbReference type="Proteomes" id="UP000831701">
    <property type="component" value="Chromosome 11"/>
</dbReference>
<accession>A0ACB8WE80</accession>
<comment type="caution">
    <text evidence="1">The sequence shown here is derived from an EMBL/GenBank/DDBJ whole genome shotgun (WGS) entry which is preliminary data.</text>
</comment>
<name>A0ACB8WE80_9TELE</name>
<sequence>MGEVETPSHDGQQPPKPPLIRVATADVEFRTSWLSEVRLLRGSSGRDDFKMASLKRVKTAEAAPWLCGLMDSVLSVEGSQIYRQSAFNKKQVAHKVHRKATKDVNTSKTASTHIENVVRRGVCFYEAYTPHSFLVGMSDFLESQPVAKQLFWIKNKSGT</sequence>
<gene>
    <name evidence="1" type="ORF">L3Q82_009958</name>
</gene>
<organism evidence="1 2">
    <name type="scientific">Scortum barcoo</name>
    <name type="common">barcoo grunter</name>
    <dbReference type="NCBI Taxonomy" id="214431"/>
    <lineage>
        <taxon>Eukaryota</taxon>
        <taxon>Metazoa</taxon>
        <taxon>Chordata</taxon>
        <taxon>Craniata</taxon>
        <taxon>Vertebrata</taxon>
        <taxon>Euteleostomi</taxon>
        <taxon>Actinopterygii</taxon>
        <taxon>Neopterygii</taxon>
        <taxon>Teleostei</taxon>
        <taxon>Neoteleostei</taxon>
        <taxon>Acanthomorphata</taxon>
        <taxon>Eupercaria</taxon>
        <taxon>Centrarchiformes</taxon>
        <taxon>Terapontoidei</taxon>
        <taxon>Terapontidae</taxon>
        <taxon>Scortum</taxon>
    </lineage>
</organism>
<dbReference type="EMBL" id="CM041541">
    <property type="protein sequence ID" value="KAI3366138.1"/>
    <property type="molecule type" value="Genomic_DNA"/>
</dbReference>
<proteinExistence type="predicted"/>
<reference evidence="1" key="1">
    <citation type="submission" date="2022-04" db="EMBL/GenBank/DDBJ databases">
        <title>Jade perch genome.</title>
        <authorList>
            <person name="Chao B."/>
        </authorList>
    </citation>
    <scope>NUCLEOTIDE SEQUENCE</scope>
    <source>
        <strain evidence="1">CB-2022</strain>
    </source>
</reference>